<keyword evidence="4" id="KW-0812">Transmembrane</keyword>
<dbReference type="Pfam" id="PF23892">
    <property type="entry name" value="Ig_CycH"/>
    <property type="match status" value="1"/>
</dbReference>
<dbReference type="Gene3D" id="1.25.40.10">
    <property type="entry name" value="Tetratricopeptide repeat domain"/>
    <property type="match status" value="1"/>
</dbReference>
<evidence type="ECO:0000256" key="3">
    <source>
        <dbReference type="ARBA" id="ARBA00022748"/>
    </source>
</evidence>
<evidence type="ECO:0000256" key="1">
    <source>
        <dbReference type="ARBA" id="ARBA00004196"/>
    </source>
</evidence>
<evidence type="ECO:0000259" key="5">
    <source>
        <dbReference type="Pfam" id="PF23892"/>
    </source>
</evidence>
<keyword evidence="3" id="KW-0201">Cytochrome c-type biogenesis</keyword>
<name>A0A0F9V407_9ZZZZ</name>
<sequence length="416" mass="45118">MTDFWLLSVLLLALGVLAVIWPLWTHRQQIAVDRTALNVALYEERLAELDTQLAAGDLTAAQREAASEEASRLLLEDTAQADGRQDQKKRGGPWMLILSAGLLPVVVVALYMSWGNPEGLALYRELQENPEPESLEALIDRMERITQVQPENGEAWYMLGRGYMSAQQPDKAVQAYGNSLERLGERPEVLAQLAQARFFAAGNQLDAESVAALNKALELDPNEPTALGLLGVAAFEAGEYSGAIRYWERLMADMSPDSVGARAIQGGIDRARQRMGISTVTAEQDAATGAPAEQTEQEVAAGGPAVIRVRLELSEEVRAEVDENAIIFLFARDPAGPPMPLVARRFSLSDLPAEVVLSSSDAMLPNVTLKTGQAVQLTARVSPTGDAMQGSHQEVIDDVEVGAEEPVLLRVESRIN</sequence>
<feature type="domain" description="Cytochrome c-type biogenesis protein H Ig-like" evidence="5">
    <location>
        <begin position="307"/>
        <end position="411"/>
    </location>
</feature>
<keyword evidence="4" id="KW-0472">Membrane</keyword>
<feature type="transmembrane region" description="Helical" evidence="4">
    <location>
        <begin position="94"/>
        <end position="114"/>
    </location>
</feature>
<evidence type="ECO:0000259" key="6">
    <source>
        <dbReference type="Pfam" id="PF23914"/>
    </source>
</evidence>
<dbReference type="InterPro" id="IPR056412">
    <property type="entry name" value="Ig_CycH"/>
</dbReference>
<dbReference type="SUPFAM" id="SSF48452">
    <property type="entry name" value="TPR-like"/>
    <property type="match status" value="1"/>
</dbReference>
<evidence type="ECO:0000256" key="2">
    <source>
        <dbReference type="ARBA" id="ARBA00022737"/>
    </source>
</evidence>
<comment type="subcellular location">
    <subcellularLocation>
        <location evidence="1">Cell envelope</location>
    </subcellularLocation>
</comment>
<dbReference type="Pfam" id="PF23914">
    <property type="entry name" value="TPR_CcmH_CycH"/>
    <property type="match status" value="1"/>
</dbReference>
<evidence type="ECO:0000313" key="7">
    <source>
        <dbReference type="EMBL" id="KKN98729.1"/>
    </source>
</evidence>
<dbReference type="InterPro" id="IPR051263">
    <property type="entry name" value="C-type_cytochrome_biogenesis"/>
</dbReference>
<feature type="transmembrane region" description="Helical" evidence="4">
    <location>
        <begin position="6"/>
        <end position="24"/>
    </location>
</feature>
<dbReference type="EMBL" id="LAZR01000050">
    <property type="protein sequence ID" value="KKN98729.1"/>
    <property type="molecule type" value="Genomic_DNA"/>
</dbReference>
<dbReference type="InterPro" id="IPR017560">
    <property type="entry name" value="Cyt_c_biogenesis_CcmI"/>
</dbReference>
<dbReference type="InterPro" id="IPR011990">
    <property type="entry name" value="TPR-like_helical_dom_sf"/>
</dbReference>
<dbReference type="InterPro" id="IPR019734">
    <property type="entry name" value="TPR_rpt"/>
</dbReference>
<dbReference type="InterPro" id="IPR056413">
    <property type="entry name" value="TPR_CcmH_CycH"/>
</dbReference>
<organism evidence="7">
    <name type="scientific">marine sediment metagenome</name>
    <dbReference type="NCBI Taxonomy" id="412755"/>
    <lineage>
        <taxon>unclassified sequences</taxon>
        <taxon>metagenomes</taxon>
        <taxon>ecological metagenomes</taxon>
    </lineage>
</organism>
<dbReference type="AlphaFoldDB" id="A0A0F9V407"/>
<comment type="caution">
    <text evidence="7">The sequence shown here is derived from an EMBL/GenBank/DDBJ whole genome shotgun (WGS) entry which is preliminary data.</text>
</comment>
<evidence type="ECO:0000256" key="4">
    <source>
        <dbReference type="SAM" id="Phobius"/>
    </source>
</evidence>
<proteinExistence type="predicted"/>
<reference evidence="7" key="1">
    <citation type="journal article" date="2015" name="Nature">
        <title>Complex archaea that bridge the gap between prokaryotes and eukaryotes.</title>
        <authorList>
            <person name="Spang A."/>
            <person name="Saw J.H."/>
            <person name="Jorgensen S.L."/>
            <person name="Zaremba-Niedzwiedzka K."/>
            <person name="Martijn J."/>
            <person name="Lind A.E."/>
            <person name="van Eijk R."/>
            <person name="Schleper C."/>
            <person name="Guy L."/>
            <person name="Ettema T.J."/>
        </authorList>
    </citation>
    <scope>NUCLEOTIDE SEQUENCE</scope>
</reference>
<dbReference type="SMART" id="SM00028">
    <property type="entry name" value="TPR"/>
    <property type="match status" value="3"/>
</dbReference>
<keyword evidence="4" id="KW-1133">Transmembrane helix</keyword>
<dbReference type="PANTHER" id="PTHR47870">
    <property type="entry name" value="CYTOCHROME C-TYPE BIOGENESIS PROTEIN CCMH"/>
    <property type="match status" value="1"/>
</dbReference>
<feature type="domain" description="Cytochrome c-type biogenesis protein H TPR" evidence="6">
    <location>
        <begin position="147"/>
        <end position="258"/>
    </location>
</feature>
<protein>
    <submittedName>
        <fullName evidence="7">Uncharacterized protein</fullName>
    </submittedName>
</protein>
<gene>
    <name evidence="7" type="ORF">LCGC14_0144090</name>
</gene>
<dbReference type="NCBIfam" id="TIGR03142">
    <property type="entry name" value="cytochro_ccmI"/>
    <property type="match status" value="1"/>
</dbReference>
<accession>A0A0F9V407</accession>
<dbReference type="GO" id="GO:0005886">
    <property type="term" value="C:plasma membrane"/>
    <property type="evidence" value="ECO:0007669"/>
    <property type="project" value="TreeGrafter"/>
</dbReference>
<keyword evidence="2" id="KW-0677">Repeat</keyword>
<dbReference type="GO" id="GO:0030313">
    <property type="term" value="C:cell envelope"/>
    <property type="evidence" value="ECO:0007669"/>
    <property type="project" value="UniProtKB-SubCell"/>
</dbReference>
<dbReference type="PANTHER" id="PTHR47870:SF4">
    <property type="entry name" value="CYTOCHROME C-TYPE BIOGENESIS PROTEIN CYCH"/>
    <property type="match status" value="1"/>
</dbReference>
<dbReference type="GO" id="GO:0017004">
    <property type="term" value="P:cytochrome complex assembly"/>
    <property type="evidence" value="ECO:0007669"/>
    <property type="project" value="UniProtKB-KW"/>
</dbReference>